<reference evidence="3" key="1">
    <citation type="journal article" date="2013" name="Nature">
        <title>Draft genome of the wheat A-genome progenitor Triticum urartu.</title>
        <authorList>
            <person name="Ling H.Q."/>
            <person name="Zhao S."/>
            <person name="Liu D."/>
            <person name="Wang J."/>
            <person name="Sun H."/>
            <person name="Zhang C."/>
            <person name="Fan H."/>
            <person name="Li D."/>
            <person name="Dong L."/>
            <person name="Tao Y."/>
            <person name="Gao C."/>
            <person name="Wu H."/>
            <person name="Li Y."/>
            <person name="Cui Y."/>
            <person name="Guo X."/>
            <person name="Zheng S."/>
            <person name="Wang B."/>
            <person name="Yu K."/>
            <person name="Liang Q."/>
            <person name="Yang W."/>
            <person name="Lou X."/>
            <person name="Chen J."/>
            <person name="Feng M."/>
            <person name="Jian J."/>
            <person name="Zhang X."/>
            <person name="Luo G."/>
            <person name="Jiang Y."/>
            <person name="Liu J."/>
            <person name="Wang Z."/>
            <person name="Sha Y."/>
            <person name="Zhang B."/>
            <person name="Wu H."/>
            <person name="Tang D."/>
            <person name="Shen Q."/>
            <person name="Xue P."/>
            <person name="Zou S."/>
            <person name="Wang X."/>
            <person name="Liu X."/>
            <person name="Wang F."/>
            <person name="Yang Y."/>
            <person name="An X."/>
            <person name="Dong Z."/>
            <person name="Zhang K."/>
            <person name="Zhang X."/>
            <person name="Luo M.C."/>
            <person name="Dvorak J."/>
            <person name="Tong Y."/>
            <person name="Wang J."/>
            <person name="Yang H."/>
            <person name="Li Z."/>
            <person name="Wang D."/>
            <person name="Zhang A."/>
            <person name="Wang J."/>
        </authorList>
    </citation>
    <scope>NUCLEOTIDE SEQUENCE</scope>
    <source>
        <strain evidence="3">cv. G1812</strain>
    </source>
</reference>
<name>A0A8R7JZV6_TRIUA</name>
<reference evidence="2" key="2">
    <citation type="submission" date="2018-03" db="EMBL/GenBank/DDBJ databases">
        <title>The Triticum urartu genome reveals the dynamic nature of wheat genome evolution.</title>
        <authorList>
            <person name="Ling H."/>
            <person name="Ma B."/>
            <person name="Shi X."/>
            <person name="Liu H."/>
            <person name="Dong L."/>
            <person name="Sun H."/>
            <person name="Cao Y."/>
            <person name="Gao Q."/>
            <person name="Zheng S."/>
            <person name="Li Y."/>
            <person name="Yu Y."/>
            <person name="Du H."/>
            <person name="Qi M."/>
            <person name="Li Y."/>
            <person name="Yu H."/>
            <person name="Cui Y."/>
            <person name="Wang N."/>
            <person name="Chen C."/>
            <person name="Wu H."/>
            <person name="Zhao Y."/>
            <person name="Zhang J."/>
            <person name="Li Y."/>
            <person name="Zhou W."/>
            <person name="Zhang B."/>
            <person name="Hu W."/>
            <person name="Eijk M."/>
            <person name="Tang J."/>
            <person name="Witsenboer H."/>
            <person name="Zhao S."/>
            <person name="Li Z."/>
            <person name="Zhang A."/>
            <person name="Wang D."/>
            <person name="Liang C."/>
        </authorList>
    </citation>
    <scope>NUCLEOTIDE SEQUENCE [LARGE SCALE GENOMIC DNA]</scope>
    <source>
        <strain evidence="2">cv. G1812</strain>
    </source>
</reference>
<reference evidence="2" key="3">
    <citation type="submission" date="2022-06" db="UniProtKB">
        <authorList>
            <consortium name="EnsemblPlants"/>
        </authorList>
    </citation>
    <scope>IDENTIFICATION</scope>
</reference>
<dbReference type="AlphaFoldDB" id="A0A8R7JZV6"/>
<evidence type="ECO:0000313" key="2">
    <source>
        <dbReference type="EnsemblPlants" id="TuG1812G0100002443.01.T01.cds282813"/>
    </source>
</evidence>
<dbReference type="EnsemblPlants" id="TuG1812G0100002443.01.T01">
    <property type="protein sequence ID" value="TuG1812G0100002443.01.T01.cds282813"/>
    <property type="gene ID" value="TuG1812G0100002443.01"/>
</dbReference>
<evidence type="ECO:0000256" key="1">
    <source>
        <dbReference type="SAM" id="MobiDB-lite"/>
    </source>
</evidence>
<dbReference type="Proteomes" id="UP000015106">
    <property type="component" value="Chromosome 1"/>
</dbReference>
<protein>
    <submittedName>
        <fullName evidence="2">Uncharacterized protein</fullName>
    </submittedName>
</protein>
<feature type="compositionally biased region" description="Low complexity" evidence="1">
    <location>
        <begin position="45"/>
        <end position="55"/>
    </location>
</feature>
<feature type="region of interest" description="Disordered" evidence="1">
    <location>
        <begin position="41"/>
        <end position="102"/>
    </location>
</feature>
<evidence type="ECO:0000313" key="3">
    <source>
        <dbReference type="Proteomes" id="UP000015106"/>
    </source>
</evidence>
<dbReference type="Gramene" id="TuG1812G0100002443.01.T01">
    <property type="protein sequence ID" value="TuG1812G0100002443.01.T01.cds282813"/>
    <property type="gene ID" value="TuG1812G0100002443.01"/>
</dbReference>
<proteinExistence type="predicted"/>
<organism evidence="2 3">
    <name type="scientific">Triticum urartu</name>
    <name type="common">Red wild einkorn</name>
    <name type="synonym">Crithodium urartu</name>
    <dbReference type="NCBI Taxonomy" id="4572"/>
    <lineage>
        <taxon>Eukaryota</taxon>
        <taxon>Viridiplantae</taxon>
        <taxon>Streptophyta</taxon>
        <taxon>Embryophyta</taxon>
        <taxon>Tracheophyta</taxon>
        <taxon>Spermatophyta</taxon>
        <taxon>Magnoliopsida</taxon>
        <taxon>Liliopsida</taxon>
        <taxon>Poales</taxon>
        <taxon>Poaceae</taxon>
        <taxon>BOP clade</taxon>
        <taxon>Pooideae</taxon>
        <taxon>Triticodae</taxon>
        <taxon>Triticeae</taxon>
        <taxon>Triticinae</taxon>
        <taxon>Triticum</taxon>
    </lineage>
</organism>
<accession>A0A8R7JZV6</accession>
<sequence>VERPEGVDDRAEPVTERHDGDGAEVLGTVLGGLAQRQATHFPLQGVRRGARGAPVRGEEARELVSGAAEQGARGAVEEDDGEDAVVGGHGEEQPVGARRGGS</sequence>
<keyword evidence="3" id="KW-1185">Reference proteome</keyword>
<feature type="region of interest" description="Disordered" evidence="1">
    <location>
        <begin position="1"/>
        <end position="23"/>
    </location>
</feature>
<feature type="compositionally biased region" description="Basic and acidic residues" evidence="1">
    <location>
        <begin position="1"/>
        <end position="21"/>
    </location>
</feature>